<dbReference type="EMBL" id="BAFN01000001">
    <property type="protein sequence ID" value="GAN34523.1"/>
    <property type="molecule type" value="Genomic_DNA"/>
</dbReference>
<evidence type="ECO:0000313" key="3">
    <source>
        <dbReference type="EMBL" id="GAN34523.1"/>
    </source>
</evidence>
<comment type="caution">
    <text evidence="3">The sequence shown here is derived from an EMBL/GenBank/DDBJ whole genome shotgun (WGS) entry which is preliminary data.</text>
</comment>
<keyword evidence="3" id="KW-0645">Protease</keyword>
<dbReference type="PANTHER" id="PTHR30023">
    <property type="entry name" value="D-ALANYL-D-ALANINE CARBOXYPEPTIDASE"/>
    <property type="match status" value="1"/>
</dbReference>
<reference evidence="4" key="1">
    <citation type="journal article" date="2015" name="Genome Announc.">
        <title>Draft Genome Sequence of an Anaerobic Ammonium-Oxidizing Bacterium, "Candidatus Brocadia sinica".</title>
        <authorList>
            <person name="Oshiki M."/>
            <person name="Shinyako-Hata K."/>
            <person name="Satoh H."/>
            <person name="Okabe S."/>
        </authorList>
    </citation>
    <scope>NUCLEOTIDE SEQUENCE [LARGE SCALE GENOMIC DNA]</scope>
    <source>
        <strain evidence="4">JPN1</strain>
    </source>
</reference>
<dbReference type="Proteomes" id="UP000032309">
    <property type="component" value="Unassembled WGS sequence"/>
</dbReference>
<dbReference type="GO" id="GO:0004180">
    <property type="term" value="F:carboxypeptidase activity"/>
    <property type="evidence" value="ECO:0007669"/>
    <property type="project" value="UniProtKB-KW"/>
</dbReference>
<evidence type="ECO:0000256" key="2">
    <source>
        <dbReference type="ARBA" id="ARBA00022801"/>
    </source>
</evidence>
<dbReference type="SUPFAM" id="SSF56601">
    <property type="entry name" value="beta-lactamase/transpeptidase-like"/>
    <property type="match status" value="1"/>
</dbReference>
<keyword evidence="2" id="KW-0378">Hydrolase</keyword>
<dbReference type="NCBIfam" id="TIGR00666">
    <property type="entry name" value="PBP4"/>
    <property type="match status" value="1"/>
</dbReference>
<dbReference type="InterPro" id="IPR000667">
    <property type="entry name" value="Peptidase_S13"/>
</dbReference>
<dbReference type="InterPro" id="IPR012338">
    <property type="entry name" value="Beta-lactam/transpept-like"/>
</dbReference>
<dbReference type="Pfam" id="PF02113">
    <property type="entry name" value="Peptidase_S13"/>
    <property type="match status" value="1"/>
</dbReference>
<gene>
    <name evidence="3" type="ORF">BROSI_A3061</name>
</gene>
<evidence type="ECO:0000313" key="4">
    <source>
        <dbReference type="Proteomes" id="UP000032309"/>
    </source>
</evidence>
<organism evidence="3 4">
    <name type="scientific">Candidatus Brocadia sinica JPN1</name>
    <dbReference type="NCBI Taxonomy" id="1197129"/>
    <lineage>
        <taxon>Bacteria</taxon>
        <taxon>Pseudomonadati</taxon>
        <taxon>Planctomycetota</taxon>
        <taxon>Candidatus Brocadiia</taxon>
        <taxon>Candidatus Brocadiales</taxon>
        <taxon>Candidatus Brocadiaceae</taxon>
        <taxon>Candidatus Brocadia</taxon>
    </lineage>
</organism>
<evidence type="ECO:0000256" key="1">
    <source>
        <dbReference type="ARBA" id="ARBA00006096"/>
    </source>
</evidence>
<dbReference type="PANTHER" id="PTHR30023:SF0">
    <property type="entry name" value="PENICILLIN-SENSITIVE CARBOXYPEPTIDASE A"/>
    <property type="match status" value="1"/>
</dbReference>
<protein>
    <submittedName>
        <fullName evidence="3">D-alanyl-D-alanine carboxypeptidase / D-alanyl-D-alanine-endopeptidase</fullName>
    </submittedName>
</protein>
<sequence length="412" mass="45897">MKLLTTSAALDYLGPDFEYKTIIKTNGRIATSGELNGDIIIKGSGDPNISGRFYGGNILAIPESWAQAVRNRGICAITGDIIADDTIFDRMYVNHDWPQNQLSAWYCAPSCGLSFNDNCVDITVIPDKKPGRVVTLLIEPGTSYFTIFNSCVSTTNKKEHTYSIHRKPDTNHLFVKGKFWVNASPEKTWVTVHNPALYLATVFKEILEKNGIAVHGNVRLIDESDSVKPDWEIITQTTSTMEQTVFVTNKQSQNFYAEQIIKTLGAQIKGRGTLEAGTEVIQEFMTKLGFQPEEYQIDDGCGLSKNNRLSPKMITTLLAYMSKHPHAKVLWDSLPASGTDGGLRRRMISPRYKNKIHAKTGYIAKTSALSGYIDASQGDILVFSILVNNFKNLSKVMKLQDDICQTLIDCYN</sequence>
<keyword evidence="3" id="KW-0121">Carboxypeptidase</keyword>
<name>A0ABQ0K0C1_9BACT</name>
<accession>A0ABQ0K0C1</accession>
<dbReference type="PRINTS" id="PR00922">
    <property type="entry name" value="DADACBPTASE3"/>
</dbReference>
<dbReference type="Gene3D" id="3.50.80.20">
    <property type="entry name" value="D-Ala-D-Ala carboxypeptidase C, peptidase S13"/>
    <property type="match status" value="1"/>
</dbReference>
<keyword evidence="4" id="KW-1185">Reference proteome</keyword>
<proteinExistence type="inferred from homology"/>
<dbReference type="Gene3D" id="3.40.710.10">
    <property type="entry name" value="DD-peptidase/beta-lactamase superfamily"/>
    <property type="match status" value="1"/>
</dbReference>
<comment type="similarity">
    <text evidence="1">Belongs to the peptidase S13 family.</text>
</comment>